<keyword evidence="4" id="KW-1185">Reference proteome</keyword>
<feature type="chain" id="PRO_5038334423" description="Lipoprotein" evidence="2">
    <location>
        <begin position="25"/>
        <end position="267"/>
    </location>
</feature>
<comment type="caution">
    <text evidence="3">The sequence shown here is derived from an EMBL/GenBank/DDBJ whole genome shotgun (WGS) entry which is preliminary data.</text>
</comment>
<evidence type="ECO:0008006" key="5">
    <source>
        <dbReference type="Google" id="ProtNLM"/>
    </source>
</evidence>
<gene>
    <name evidence="3" type="ORF">FB566_3544</name>
</gene>
<proteinExistence type="predicted"/>
<dbReference type="InParanoid" id="A0A543AZH1"/>
<organism evidence="3 4">
    <name type="scientific">Stackebrandtia endophytica</name>
    <dbReference type="NCBI Taxonomy" id="1496996"/>
    <lineage>
        <taxon>Bacteria</taxon>
        <taxon>Bacillati</taxon>
        <taxon>Actinomycetota</taxon>
        <taxon>Actinomycetes</taxon>
        <taxon>Glycomycetales</taxon>
        <taxon>Glycomycetaceae</taxon>
        <taxon>Stackebrandtia</taxon>
    </lineage>
</organism>
<dbReference type="RefSeq" id="WP_142041683.1">
    <property type="nucleotide sequence ID" value="NZ_JBHTGS010000001.1"/>
</dbReference>
<evidence type="ECO:0000256" key="2">
    <source>
        <dbReference type="SAM" id="SignalP"/>
    </source>
</evidence>
<name>A0A543AZH1_9ACTN</name>
<reference evidence="3 4" key="1">
    <citation type="submission" date="2019-06" db="EMBL/GenBank/DDBJ databases">
        <title>Sequencing the genomes of 1000 actinobacteria strains.</title>
        <authorList>
            <person name="Klenk H.-P."/>
        </authorList>
    </citation>
    <scope>NUCLEOTIDE SEQUENCE [LARGE SCALE GENOMIC DNA]</scope>
    <source>
        <strain evidence="3 4">DSM 45928</strain>
    </source>
</reference>
<dbReference type="EMBL" id="VFOW01000001">
    <property type="protein sequence ID" value="TQL77969.1"/>
    <property type="molecule type" value="Genomic_DNA"/>
</dbReference>
<dbReference type="AlphaFoldDB" id="A0A543AZH1"/>
<evidence type="ECO:0000256" key="1">
    <source>
        <dbReference type="SAM" id="MobiDB-lite"/>
    </source>
</evidence>
<keyword evidence="2" id="KW-0732">Signal</keyword>
<accession>A0A543AZH1</accession>
<dbReference type="PROSITE" id="PS51257">
    <property type="entry name" value="PROKAR_LIPOPROTEIN"/>
    <property type="match status" value="1"/>
</dbReference>
<feature type="region of interest" description="Disordered" evidence="1">
    <location>
        <begin position="36"/>
        <end position="64"/>
    </location>
</feature>
<sequence>MTQRTPHVNSIGRFIRCLVGTALAIAVVGGCSTGDPGVDPTDTGTSEEPAGNGSGTDPGDESSDGAVLELVESAVTVTEDSTGPMASYAVVVSNPSVDIALYTKLEIQLLDGGGDPVVDLDADREVVNRDAHLIMPGQTQVISNLTYIESDAVETIDVVLHGTKWAAADDRRFLPLTVDGVSAQADGDGAVVTFTVDSPYGEKLPTVSTYAIFRDSSGTLLGGSAPIDADPLSYVPGANDAVIEVSTGVPPEWDPGSTEVFVDPFVG</sequence>
<dbReference type="OrthoDB" id="3294797at2"/>
<evidence type="ECO:0000313" key="4">
    <source>
        <dbReference type="Proteomes" id="UP000317043"/>
    </source>
</evidence>
<feature type="signal peptide" evidence="2">
    <location>
        <begin position="1"/>
        <end position="24"/>
    </location>
</feature>
<evidence type="ECO:0000313" key="3">
    <source>
        <dbReference type="EMBL" id="TQL77969.1"/>
    </source>
</evidence>
<dbReference type="Proteomes" id="UP000317043">
    <property type="component" value="Unassembled WGS sequence"/>
</dbReference>
<protein>
    <recommendedName>
        <fullName evidence="5">Lipoprotein</fullName>
    </recommendedName>
</protein>